<feature type="region of interest" description="Disordered" evidence="1">
    <location>
        <begin position="62"/>
        <end position="97"/>
    </location>
</feature>
<protein>
    <submittedName>
        <fullName evidence="2">Uncharacterized protein</fullName>
    </submittedName>
</protein>
<dbReference type="PANTHER" id="PTHR46901:SF2">
    <property type="entry name" value="GH04942P"/>
    <property type="match status" value="1"/>
</dbReference>
<dbReference type="OrthoDB" id="5844260at2759"/>
<dbReference type="PANTHER" id="PTHR46901">
    <property type="entry name" value="GH04942P"/>
    <property type="match status" value="1"/>
</dbReference>
<dbReference type="EMBL" id="KN610735">
    <property type="protein sequence ID" value="KHJ77466.1"/>
    <property type="molecule type" value="Genomic_DNA"/>
</dbReference>
<sequence length="142" mass="15713">VALVIQNALINTRGSNQGEKVTFPGSNRRKNPSIVKYFPENPQCYSIKALFCCKLPLQRDPPPPETLPEPVIDRGHPPTKIAQEGPRPTMPRNNGLLDSALRAPLHAMDCVDVLVGAVRDGRTRVQDSYSRDRSTPLEDFLG</sequence>
<name>A0A0B1S0N7_OESDE</name>
<evidence type="ECO:0000313" key="3">
    <source>
        <dbReference type="Proteomes" id="UP000053660"/>
    </source>
</evidence>
<dbReference type="AlphaFoldDB" id="A0A0B1S0N7"/>
<accession>A0A0B1S0N7</accession>
<keyword evidence="3" id="KW-1185">Reference proteome</keyword>
<proteinExistence type="predicted"/>
<dbReference type="Proteomes" id="UP000053660">
    <property type="component" value="Unassembled WGS sequence"/>
</dbReference>
<feature type="non-terminal residue" evidence="2">
    <location>
        <position position="1"/>
    </location>
</feature>
<reference evidence="2 3" key="1">
    <citation type="submission" date="2014-03" db="EMBL/GenBank/DDBJ databases">
        <title>Draft genome of the hookworm Oesophagostomum dentatum.</title>
        <authorList>
            <person name="Mitreva M."/>
        </authorList>
    </citation>
    <scope>NUCLEOTIDE SEQUENCE [LARGE SCALE GENOMIC DNA]</scope>
    <source>
        <strain evidence="2 3">OD-Hann</strain>
    </source>
</reference>
<evidence type="ECO:0000256" key="1">
    <source>
        <dbReference type="SAM" id="MobiDB-lite"/>
    </source>
</evidence>
<organism evidence="2 3">
    <name type="scientific">Oesophagostomum dentatum</name>
    <name type="common">Nodular worm</name>
    <dbReference type="NCBI Taxonomy" id="61180"/>
    <lineage>
        <taxon>Eukaryota</taxon>
        <taxon>Metazoa</taxon>
        <taxon>Ecdysozoa</taxon>
        <taxon>Nematoda</taxon>
        <taxon>Chromadorea</taxon>
        <taxon>Rhabditida</taxon>
        <taxon>Rhabditina</taxon>
        <taxon>Rhabditomorpha</taxon>
        <taxon>Strongyloidea</taxon>
        <taxon>Strongylidae</taxon>
        <taxon>Oesophagostomum</taxon>
    </lineage>
</organism>
<evidence type="ECO:0000313" key="2">
    <source>
        <dbReference type="EMBL" id="KHJ77466.1"/>
    </source>
</evidence>
<feature type="non-terminal residue" evidence="2">
    <location>
        <position position="142"/>
    </location>
</feature>
<gene>
    <name evidence="2" type="ORF">OESDEN_22914</name>
</gene>